<gene>
    <name evidence="2" type="ORF">PHMEG_00028182</name>
</gene>
<proteinExistence type="predicted"/>
<reference evidence="3" key="1">
    <citation type="submission" date="2017-03" db="EMBL/GenBank/DDBJ databases">
        <title>Phytopthora megakarya and P. palmivora, two closely related causual agents of cacao black pod achieved similar genome size and gene model numbers by different mechanisms.</title>
        <authorList>
            <person name="Ali S."/>
            <person name="Shao J."/>
            <person name="Larry D.J."/>
            <person name="Kronmiller B."/>
            <person name="Shen D."/>
            <person name="Strem M.D."/>
            <person name="Melnick R.L."/>
            <person name="Guiltinan M.J."/>
            <person name="Tyler B.M."/>
            <person name="Meinhardt L.W."/>
            <person name="Bailey B.A."/>
        </authorList>
    </citation>
    <scope>NUCLEOTIDE SEQUENCE [LARGE SCALE GENOMIC DNA]</scope>
    <source>
        <strain evidence="3">zdho120</strain>
    </source>
</reference>
<sequence length="85" mass="9437">MADCIFLAVLNLSTLLRPIVDLIEPLGIFEYSNIGTGTDEQILVKIYSLIMSDGIIRNLQELHCQILGLPNVVGLKTSNMKNKYS</sequence>
<keyword evidence="2" id="KW-0418">Kinase</keyword>
<feature type="chain" id="PRO_5012104130" evidence="1">
    <location>
        <begin position="19"/>
        <end position="85"/>
    </location>
</feature>
<comment type="caution">
    <text evidence="2">The sequence shown here is derived from an EMBL/GenBank/DDBJ whole genome shotgun (WGS) entry which is preliminary data.</text>
</comment>
<keyword evidence="2" id="KW-0723">Serine/threonine-protein kinase</keyword>
<protein>
    <submittedName>
        <fullName evidence="2">Serine/threonine protein kinase</fullName>
    </submittedName>
</protein>
<keyword evidence="2" id="KW-0808">Transferase</keyword>
<accession>A0A225V6J9</accession>
<keyword evidence="1" id="KW-0732">Signal</keyword>
<name>A0A225V6J9_9STRA</name>
<dbReference type="GO" id="GO:0004674">
    <property type="term" value="F:protein serine/threonine kinase activity"/>
    <property type="evidence" value="ECO:0007669"/>
    <property type="project" value="UniProtKB-KW"/>
</dbReference>
<evidence type="ECO:0000313" key="2">
    <source>
        <dbReference type="EMBL" id="OWZ00589.1"/>
    </source>
</evidence>
<keyword evidence="3" id="KW-1185">Reference proteome</keyword>
<organism evidence="2 3">
    <name type="scientific">Phytophthora megakarya</name>
    <dbReference type="NCBI Taxonomy" id="4795"/>
    <lineage>
        <taxon>Eukaryota</taxon>
        <taxon>Sar</taxon>
        <taxon>Stramenopiles</taxon>
        <taxon>Oomycota</taxon>
        <taxon>Peronosporomycetes</taxon>
        <taxon>Peronosporales</taxon>
        <taxon>Peronosporaceae</taxon>
        <taxon>Phytophthora</taxon>
    </lineage>
</organism>
<dbReference type="AlphaFoldDB" id="A0A225V6J9"/>
<feature type="signal peptide" evidence="1">
    <location>
        <begin position="1"/>
        <end position="18"/>
    </location>
</feature>
<evidence type="ECO:0000313" key="3">
    <source>
        <dbReference type="Proteomes" id="UP000198211"/>
    </source>
</evidence>
<dbReference type="OrthoDB" id="2379186at2759"/>
<dbReference type="EMBL" id="NBNE01007491">
    <property type="protein sequence ID" value="OWZ00589.1"/>
    <property type="molecule type" value="Genomic_DNA"/>
</dbReference>
<evidence type="ECO:0000256" key="1">
    <source>
        <dbReference type="SAM" id="SignalP"/>
    </source>
</evidence>
<dbReference type="Proteomes" id="UP000198211">
    <property type="component" value="Unassembled WGS sequence"/>
</dbReference>